<comment type="caution">
    <text evidence="9">The sequence shown here is derived from an EMBL/GenBank/DDBJ whole genome shotgun (WGS) entry which is preliminary data.</text>
</comment>
<dbReference type="PROSITE" id="PS51724">
    <property type="entry name" value="SPOR"/>
    <property type="match status" value="1"/>
</dbReference>
<dbReference type="PANTHER" id="PTHR21581">
    <property type="entry name" value="D-ALANYL-D-ALANINE CARBOXYPEPTIDASE"/>
    <property type="match status" value="1"/>
</dbReference>
<reference evidence="10" key="1">
    <citation type="journal article" date="2019" name="Int. J. Syst. Evol. Microbiol.">
        <title>The Global Catalogue of Microorganisms (GCM) 10K type strain sequencing project: providing services to taxonomists for standard genome sequencing and annotation.</title>
        <authorList>
            <consortium name="The Broad Institute Genomics Platform"/>
            <consortium name="The Broad Institute Genome Sequencing Center for Infectious Disease"/>
            <person name="Wu L."/>
            <person name="Ma J."/>
        </authorList>
    </citation>
    <scope>NUCLEOTIDE SEQUENCE [LARGE SCALE GENOMIC DNA]</scope>
    <source>
        <strain evidence="10">KACC 12633</strain>
    </source>
</reference>
<keyword evidence="9" id="KW-0121">Carboxypeptidase</keyword>
<dbReference type="RefSeq" id="WP_266343823.1">
    <property type="nucleotide sequence ID" value="NZ_JAPKNH010000003.1"/>
</dbReference>
<dbReference type="Pfam" id="PF00768">
    <property type="entry name" value="Peptidase_S11"/>
    <property type="match status" value="1"/>
</dbReference>
<dbReference type="Proteomes" id="UP001596150">
    <property type="component" value="Unassembled WGS sequence"/>
</dbReference>
<keyword evidence="6" id="KW-0961">Cell wall biogenesis/degradation</keyword>
<keyword evidence="10" id="KW-1185">Reference proteome</keyword>
<dbReference type="Pfam" id="PF05036">
    <property type="entry name" value="SPOR"/>
    <property type="match status" value="1"/>
</dbReference>
<evidence type="ECO:0000256" key="3">
    <source>
        <dbReference type="ARBA" id="ARBA00022801"/>
    </source>
</evidence>
<protein>
    <submittedName>
        <fullName evidence="9">D-alanyl-D-alanine carboxypeptidase</fullName>
    </submittedName>
</protein>
<evidence type="ECO:0000256" key="7">
    <source>
        <dbReference type="RuleBase" id="RU004016"/>
    </source>
</evidence>
<dbReference type="InterPro" id="IPR012338">
    <property type="entry name" value="Beta-lactam/transpept-like"/>
</dbReference>
<evidence type="ECO:0000256" key="1">
    <source>
        <dbReference type="ARBA" id="ARBA00007164"/>
    </source>
</evidence>
<dbReference type="PANTHER" id="PTHR21581:SF6">
    <property type="entry name" value="TRAFFICKING PROTEIN PARTICLE COMPLEX SUBUNIT 12"/>
    <property type="match status" value="1"/>
</dbReference>
<evidence type="ECO:0000313" key="9">
    <source>
        <dbReference type="EMBL" id="MFC5518000.1"/>
    </source>
</evidence>
<dbReference type="Gene3D" id="3.40.710.10">
    <property type="entry name" value="DD-peptidase/beta-lactamase superfamily"/>
    <property type="match status" value="1"/>
</dbReference>
<keyword evidence="4" id="KW-0133">Cell shape</keyword>
<organism evidence="9 10">
    <name type="scientific">Kaistia terrae</name>
    <dbReference type="NCBI Taxonomy" id="537017"/>
    <lineage>
        <taxon>Bacteria</taxon>
        <taxon>Pseudomonadati</taxon>
        <taxon>Pseudomonadota</taxon>
        <taxon>Alphaproteobacteria</taxon>
        <taxon>Hyphomicrobiales</taxon>
        <taxon>Kaistiaceae</taxon>
        <taxon>Kaistia</taxon>
    </lineage>
</organism>
<dbReference type="InterPro" id="IPR018044">
    <property type="entry name" value="Peptidase_S11"/>
</dbReference>
<sequence>MAGLLVAGVTLTAVTVEAAAAPNSSIVVDAKTGKVLYSKEPDALRRPASLTKMMTLYVLFGELEAGRLTMSSRLKVSAFASRQSPTKLGLKPGSTIAVRDAMLGLITRSANDAAVVIAENISGSETAFAQRMTRTARSIGMSRTTFRNASGLPNNGMWSTARDMATLGRALQENYPRYYKYFSTRSFVYNGREIRGHNRLLGRVEGVDGIKTGYTNASGFNLVSSVKRDNRALVATVMGGNTGAARDKQMANLLEKYLPVAYAGPAKSRSLFARAKNVPAVEDDVEVEVAAVAPAPAPQARPIRAEPVVVAAAVAPIPARAPKAAPAPAPAPAQIADILDEEPVSMQAYAAEPIEPAAARGPRMVFQTGPAGKNLDRPGVKTASIIEPAPTADDDAGSVTGSIEASAAPATQISDGWKIQIAATPDEDGARLMLDRAKSKAGKMLSSATQSVEPVVKGSSTMYRARFAGFDNKDQARAVCAYLTKRDVSCLAIRQ</sequence>
<accession>A0ABW0PZF6</accession>
<dbReference type="Gene3D" id="3.30.70.1070">
    <property type="entry name" value="Sporulation related repeat"/>
    <property type="match status" value="1"/>
</dbReference>
<dbReference type="PRINTS" id="PR00725">
    <property type="entry name" value="DADACBPTASE1"/>
</dbReference>
<keyword evidence="2" id="KW-0732">Signal</keyword>
<dbReference type="InterPro" id="IPR001967">
    <property type="entry name" value="Peptidase_S11_N"/>
</dbReference>
<keyword evidence="3" id="KW-0378">Hydrolase</keyword>
<dbReference type="InterPro" id="IPR007730">
    <property type="entry name" value="SPOR-like_dom"/>
</dbReference>
<evidence type="ECO:0000256" key="4">
    <source>
        <dbReference type="ARBA" id="ARBA00022960"/>
    </source>
</evidence>
<evidence type="ECO:0000256" key="2">
    <source>
        <dbReference type="ARBA" id="ARBA00022729"/>
    </source>
</evidence>
<dbReference type="SUPFAM" id="SSF56601">
    <property type="entry name" value="beta-lactamase/transpeptidase-like"/>
    <property type="match status" value="1"/>
</dbReference>
<evidence type="ECO:0000256" key="6">
    <source>
        <dbReference type="ARBA" id="ARBA00023316"/>
    </source>
</evidence>
<proteinExistence type="inferred from homology"/>
<name>A0ABW0PZF6_9HYPH</name>
<dbReference type="GO" id="GO:0004180">
    <property type="term" value="F:carboxypeptidase activity"/>
    <property type="evidence" value="ECO:0007669"/>
    <property type="project" value="UniProtKB-KW"/>
</dbReference>
<feature type="domain" description="SPOR" evidence="8">
    <location>
        <begin position="411"/>
        <end position="495"/>
    </location>
</feature>
<evidence type="ECO:0000259" key="8">
    <source>
        <dbReference type="PROSITE" id="PS51724"/>
    </source>
</evidence>
<dbReference type="InterPro" id="IPR036680">
    <property type="entry name" value="SPOR-like_sf"/>
</dbReference>
<comment type="similarity">
    <text evidence="1 7">Belongs to the peptidase S11 family.</text>
</comment>
<evidence type="ECO:0000313" key="10">
    <source>
        <dbReference type="Proteomes" id="UP001596150"/>
    </source>
</evidence>
<gene>
    <name evidence="9" type="ORF">ACFPP9_19630</name>
</gene>
<dbReference type="EMBL" id="JBHSML010000013">
    <property type="protein sequence ID" value="MFC5518000.1"/>
    <property type="molecule type" value="Genomic_DNA"/>
</dbReference>
<keyword evidence="9" id="KW-0645">Protease</keyword>
<evidence type="ECO:0000256" key="5">
    <source>
        <dbReference type="ARBA" id="ARBA00022984"/>
    </source>
</evidence>
<keyword evidence="5" id="KW-0573">Peptidoglycan synthesis</keyword>